<evidence type="ECO:0000313" key="10">
    <source>
        <dbReference type="Proteomes" id="UP000017429"/>
    </source>
</evidence>
<reference evidence="9" key="3">
    <citation type="submission" date="2022-06" db="EMBL/GenBank/DDBJ databases">
        <title>Resources to Facilitate Use of the Altered Schaedler Flora (ASF) Mouse Model to Study Microbiome Function.</title>
        <authorList>
            <person name="Proctor A."/>
            <person name="Parvinroo S."/>
            <person name="Richie T."/>
            <person name="Jia X."/>
            <person name="Lee S.T.M."/>
            <person name="Karp P.D."/>
            <person name="Paley S."/>
            <person name="Kostic A.D."/>
            <person name="Pierre J.F."/>
            <person name="Wannemuehler M.J."/>
            <person name="Phillips G.J."/>
        </authorList>
    </citation>
    <scope>NUCLEOTIDE SEQUENCE</scope>
    <source>
        <strain evidence="9">ASF457</strain>
    </source>
</reference>
<keyword evidence="4 6" id="KW-0689">Ribosomal protein</keyword>
<evidence type="ECO:0000256" key="8">
    <source>
        <dbReference type="RuleBase" id="RU003870"/>
    </source>
</evidence>
<comment type="similarity">
    <text evidence="1 6 7">Belongs to the universal ribosomal protein uL6 family.</text>
</comment>
<dbReference type="PRINTS" id="PR00059">
    <property type="entry name" value="RIBOSOMALL6"/>
</dbReference>
<dbReference type="Gene3D" id="3.90.930.12">
    <property type="entry name" value="Ribosomal protein L6, alpha-beta domain"/>
    <property type="match status" value="2"/>
</dbReference>
<dbReference type="HAMAP" id="MF_01365_B">
    <property type="entry name" value="Ribosomal_uL6_B"/>
    <property type="match status" value="1"/>
</dbReference>
<dbReference type="GO" id="GO:0022625">
    <property type="term" value="C:cytosolic large ribosomal subunit"/>
    <property type="evidence" value="ECO:0007669"/>
    <property type="project" value="UniProtKB-UniRule"/>
</dbReference>
<dbReference type="eggNOG" id="COG0097">
    <property type="taxonomic scope" value="Bacteria"/>
</dbReference>
<organism evidence="9 10">
    <name type="scientific">Mucispirillum schaedleri ASF457</name>
    <dbReference type="NCBI Taxonomy" id="1379858"/>
    <lineage>
        <taxon>Bacteria</taxon>
        <taxon>Pseudomonadati</taxon>
        <taxon>Deferribacterota</taxon>
        <taxon>Deferribacteres</taxon>
        <taxon>Deferribacterales</taxon>
        <taxon>Mucispirillaceae</taxon>
        <taxon>Mucispirillum</taxon>
    </lineage>
</organism>
<comment type="function">
    <text evidence="6 8">This protein binds to the 23S rRNA, and is important in its secondary structure. It is located near the subunit interface in the base of the L7/L12 stalk, and near the tRNA binding site of the peptidyltransferase center.</text>
</comment>
<evidence type="ECO:0000256" key="1">
    <source>
        <dbReference type="ARBA" id="ARBA00009356"/>
    </source>
</evidence>
<keyword evidence="3 6" id="KW-0694">RNA-binding</keyword>
<dbReference type="OrthoDB" id="9805007at2"/>
<dbReference type="SUPFAM" id="SSF56053">
    <property type="entry name" value="Ribosomal protein L6"/>
    <property type="match status" value="2"/>
</dbReference>
<dbReference type="NCBIfam" id="TIGR03654">
    <property type="entry name" value="L6_bact"/>
    <property type="match status" value="1"/>
</dbReference>
<dbReference type="GO" id="GO:0002181">
    <property type="term" value="P:cytoplasmic translation"/>
    <property type="evidence" value="ECO:0007669"/>
    <property type="project" value="TreeGrafter"/>
</dbReference>
<dbReference type="InterPro" id="IPR000702">
    <property type="entry name" value="Ribosomal_uL6-like"/>
</dbReference>
<keyword evidence="10" id="KW-1185">Reference proteome</keyword>
<evidence type="ECO:0000256" key="2">
    <source>
        <dbReference type="ARBA" id="ARBA00022730"/>
    </source>
</evidence>
<dbReference type="PIRSF" id="PIRSF002162">
    <property type="entry name" value="Ribosomal_L6"/>
    <property type="match status" value="1"/>
</dbReference>
<name>V2RH05_9BACT</name>
<reference evidence="9" key="2">
    <citation type="submission" date="2022-05" db="EMBL/GenBank/DDBJ databases">
        <authorList>
            <person name="Proctor A.L."/>
            <person name="Phillips G.J."/>
            <person name="Wannemuehler M.J."/>
        </authorList>
    </citation>
    <scope>NUCLEOTIDE SEQUENCE</scope>
    <source>
        <strain evidence="9">ASF457</strain>
    </source>
</reference>
<dbReference type="GO" id="GO:0019843">
    <property type="term" value="F:rRNA binding"/>
    <property type="evidence" value="ECO:0007669"/>
    <property type="project" value="UniProtKB-UniRule"/>
</dbReference>
<keyword evidence="2 6" id="KW-0699">rRNA-binding</keyword>
<dbReference type="PROSITE" id="PS00525">
    <property type="entry name" value="RIBOSOMAL_L6_1"/>
    <property type="match status" value="1"/>
</dbReference>
<dbReference type="EMBL" id="CP097562">
    <property type="protein sequence ID" value="USF24803.1"/>
    <property type="molecule type" value="Genomic_DNA"/>
</dbReference>
<dbReference type="RefSeq" id="WP_023276833.1">
    <property type="nucleotide sequence ID" value="NZ_CP097562.1"/>
</dbReference>
<evidence type="ECO:0000256" key="6">
    <source>
        <dbReference type="HAMAP-Rule" id="MF_01365"/>
    </source>
</evidence>
<proteinExistence type="inferred from homology"/>
<reference evidence="9" key="1">
    <citation type="journal article" date="2014" name="Genome Announc.">
        <title>Draft genome sequences of the altered schaedler flora, a defined bacterial community from gnotobiotic mice.</title>
        <authorList>
            <person name="Wannemuehler M.J."/>
            <person name="Overstreet A.M."/>
            <person name="Ward D.V."/>
            <person name="Phillips G.J."/>
        </authorList>
    </citation>
    <scope>NUCLEOTIDE SEQUENCE</scope>
    <source>
        <strain evidence="9">ASF457</strain>
    </source>
</reference>
<dbReference type="KEGG" id="msch:N508_001896"/>
<evidence type="ECO:0000256" key="5">
    <source>
        <dbReference type="ARBA" id="ARBA00023274"/>
    </source>
</evidence>
<evidence type="ECO:0000256" key="7">
    <source>
        <dbReference type="RuleBase" id="RU003869"/>
    </source>
</evidence>
<dbReference type="Proteomes" id="UP000017429">
    <property type="component" value="Chromosome"/>
</dbReference>
<dbReference type="InterPro" id="IPR002358">
    <property type="entry name" value="Ribosomal_uL6_CS"/>
</dbReference>
<evidence type="ECO:0000256" key="4">
    <source>
        <dbReference type="ARBA" id="ARBA00022980"/>
    </source>
</evidence>
<dbReference type="PANTHER" id="PTHR11655:SF14">
    <property type="entry name" value="LARGE RIBOSOMAL SUBUNIT PROTEIN UL6M"/>
    <property type="match status" value="1"/>
</dbReference>
<evidence type="ECO:0000256" key="3">
    <source>
        <dbReference type="ARBA" id="ARBA00022884"/>
    </source>
</evidence>
<protein>
    <recommendedName>
        <fullName evidence="6">Large ribosomal subunit protein uL6</fullName>
    </recommendedName>
</protein>
<keyword evidence="5 6" id="KW-0687">Ribonucleoprotein</keyword>
<comment type="subunit">
    <text evidence="6">Part of the 50S ribosomal subunit.</text>
</comment>
<dbReference type="InterPro" id="IPR036789">
    <property type="entry name" value="Ribosomal_uL6-like_a/b-dom_sf"/>
</dbReference>
<evidence type="ECO:0000313" key="9">
    <source>
        <dbReference type="EMBL" id="USF24803.1"/>
    </source>
</evidence>
<dbReference type="GO" id="GO:0003735">
    <property type="term" value="F:structural constituent of ribosome"/>
    <property type="evidence" value="ECO:0007669"/>
    <property type="project" value="UniProtKB-UniRule"/>
</dbReference>
<dbReference type="InterPro" id="IPR020040">
    <property type="entry name" value="Ribosomal_uL6_a/b-dom"/>
</dbReference>
<sequence length="193" mass="20651">MAQNSQTAQKPKVKVSRIGKTPITIPAGVKVNVEGFLVKVEGPKGKLSQEISEGIIVKVDGSQVIVECADGSIGLRQKHGLFRTLIANMVEGVTNGFSKNLEIIGVGYKVVMKGKDLDLSMGFSHPVIFKAPEGIEFSVDGTTKISVKGIDKQLVGQVAANIRKIRKPEPYKGKGIRYAGEYVAMKAGKSGKK</sequence>
<accession>V2RH05</accession>
<dbReference type="Pfam" id="PF00347">
    <property type="entry name" value="Ribosomal_L6"/>
    <property type="match status" value="2"/>
</dbReference>
<dbReference type="FunFam" id="3.90.930.12:FF:000002">
    <property type="entry name" value="50S ribosomal protein L6"/>
    <property type="match status" value="1"/>
</dbReference>
<dbReference type="AlphaFoldDB" id="V2RH05"/>
<dbReference type="PANTHER" id="PTHR11655">
    <property type="entry name" value="60S/50S RIBOSOMAL PROTEIN L6/L9"/>
    <property type="match status" value="1"/>
</dbReference>
<dbReference type="InterPro" id="IPR019906">
    <property type="entry name" value="Ribosomal_uL6_bac-type"/>
</dbReference>
<dbReference type="FunFam" id="3.90.930.12:FF:000001">
    <property type="entry name" value="50S ribosomal protein L6"/>
    <property type="match status" value="1"/>
</dbReference>
<gene>
    <name evidence="6 9" type="primary">rplF</name>
    <name evidence="9" type="ORF">N508_001896</name>
</gene>